<evidence type="ECO:0000256" key="1">
    <source>
        <dbReference type="ARBA" id="ARBA00009183"/>
    </source>
</evidence>
<evidence type="ECO:0000256" key="3">
    <source>
        <dbReference type="ARBA" id="ARBA00022827"/>
    </source>
</evidence>
<dbReference type="PIRSF" id="PIRSF000332">
    <property type="entry name" value="FMO"/>
    <property type="match status" value="1"/>
</dbReference>
<evidence type="ECO:0000313" key="7">
    <source>
        <dbReference type="EMBL" id="KAK3282689.1"/>
    </source>
</evidence>
<evidence type="ECO:0000256" key="4">
    <source>
        <dbReference type="ARBA" id="ARBA00022857"/>
    </source>
</evidence>
<keyword evidence="6" id="KW-0503">Monooxygenase</keyword>
<dbReference type="InterPro" id="IPR000960">
    <property type="entry name" value="Flavin_mOase"/>
</dbReference>
<dbReference type="Pfam" id="PF13450">
    <property type="entry name" value="NAD_binding_8"/>
    <property type="match status" value="1"/>
</dbReference>
<accession>A0AAE0GQY3</accession>
<protein>
    <recommendedName>
        <fullName evidence="6">Flavin-containing monooxygenase</fullName>
        <ecNumber evidence="6">1.-.-.-</ecNumber>
    </recommendedName>
</protein>
<evidence type="ECO:0000313" key="8">
    <source>
        <dbReference type="Proteomes" id="UP001190700"/>
    </source>
</evidence>
<dbReference type="AlphaFoldDB" id="A0AAE0GQY3"/>
<dbReference type="GO" id="GO:0004499">
    <property type="term" value="F:N,N-dimethylaniline monooxygenase activity"/>
    <property type="evidence" value="ECO:0007669"/>
    <property type="project" value="InterPro"/>
</dbReference>
<dbReference type="EMBL" id="LGRX02003196">
    <property type="protein sequence ID" value="KAK3282689.1"/>
    <property type="molecule type" value="Genomic_DNA"/>
</dbReference>
<dbReference type="Pfam" id="PF00743">
    <property type="entry name" value="FMO-like"/>
    <property type="match status" value="2"/>
</dbReference>
<dbReference type="PANTHER" id="PTHR23023">
    <property type="entry name" value="DIMETHYLANILINE MONOOXYGENASE"/>
    <property type="match status" value="1"/>
</dbReference>
<dbReference type="PRINTS" id="PR00411">
    <property type="entry name" value="PNDRDTASEI"/>
</dbReference>
<keyword evidence="4" id="KW-0521">NADP</keyword>
<dbReference type="EC" id="1.-.-.-" evidence="6"/>
<dbReference type="InterPro" id="IPR020946">
    <property type="entry name" value="Flavin_mOase-like"/>
</dbReference>
<dbReference type="InterPro" id="IPR036188">
    <property type="entry name" value="FAD/NAD-bd_sf"/>
</dbReference>
<dbReference type="SUPFAM" id="SSF51905">
    <property type="entry name" value="FAD/NAD(P)-binding domain"/>
    <property type="match status" value="2"/>
</dbReference>
<evidence type="ECO:0000256" key="6">
    <source>
        <dbReference type="RuleBase" id="RU361177"/>
    </source>
</evidence>
<evidence type="ECO:0000256" key="5">
    <source>
        <dbReference type="ARBA" id="ARBA00023002"/>
    </source>
</evidence>
<evidence type="ECO:0000256" key="2">
    <source>
        <dbReference type="ARBA" id="ARBA00022630"/>
    </source>
</evidence>
<name>A0AAE0GQY3_9CHLO</name>
<organism evidence="7 8">
    <name type="scientific">Cymbomonas tetramitiformis</name>
    <dbReference type="NCBI Taxonomy" id="36881"/>
    <lineage>
        <taxon>Eukaryota</taxon>
        <taxon>Viridiplantae</taxon>
        <taxon>Chlorophyta</taxon>
        <taxon>Pyramimonadophyceae</taxon>
        <taxon>Pyramimonadales</taxon>
        <taxon>Pyramimonadaceae</taxon>
        <taxon>Cymbomonas</taxon>
    </lineage>
</organism>
<dbReference type="Proteomes" id="UP001190700">
    <property type="component" value="Unassembled WGS sequence"/>
</dbReference>
<keyword evidence="2 6" id="KW-0285">Flavoprotein</keyword>
<keyword evidence="3 6" id="KW-0274">FAD</keyword>
<sequence length="543" mass="61299">MAKIGIVGAGVAGLQVANVLRRAGMECTILEKNGDLGGVWRRNYVDFGLQTPAELYVFPGYPHPSESSGTRGSNTDDGHQDAWAVRFPSGHEVYQYVKWFAQENELIPLIKFGVSNLHIRKLRQQSEDGGSDASAAAYPHGSHVSSINIPEADGWKCTYSIRASSQYSSGGSDTLDDDQEQIEYFDYIVIATGMYNCPNIPSLPDSQDFAGEIIHSCEFTDLGIVDDKRVVVVGAGKSAIDCATVAATVARKVTMVFRDAHWPVPRYLLNLVSFKWATFSRFGHFMFPAHHSDKHGLLSYLHLLARPFKWIWWRLVELLFKWQFKLSGEMIPSTALEVDLFNGGLCLDYEFRDRVNVGEIRAIKSSIERITERYLVLKNGSEIEADVVIYATGFKKAYDYMDPYIQTKLFEGTTSSAFDDGLYLYRNILPLNVSSLAFIGAEVTTFNNILTQGLQALWLRDVLLGKIELPPVHKRAESIEDDQIWKRAWMPDNKSRAATFQLHMMKYHDVLCQDMHVEHLRKANIIAEIFQPYDARDYASLFA</sequence>
<keyword evidence="5 6" id="KW-0560">Oxidoreductase</keyword>
<reference evidence="7 8" key="1">
    <citation type="journal article" date="2015" name="Genome Biol. Evol.">
        <title>Comparative Genomics of a Bacterivorous Green Alga Reveals Evolutionary Causalities and Consequences of Phago-Mixotrophic Mode of Nutrition.</title>
        <authorList>
            <person name="Burns J.A."/>
            <person name="Paasch A."/>
            <person name="Narechania A."/>
            <person name="Kim E."/>
        </authorList>
    </citation>
    <scope>NUCLEOTIDE SEQUENCE [LARGE SCALE GENOMIC DNA]</scope>
    <source>
        <strain evidence="7 8">PLY_AMNH</strain>
    </source>
</reference>
<comment type="cofactor">
    <cofactor evidence="6">
        <name>FAD</name>
        <dbReference type="ChEBI" id="CHEBI:57692"/>
    </cofactor>
</comment>
<dbReference type="GO" id="GO:0050661">
    <property type="term" value="F:NADP binding"/>
    <property type="evidence" value="ECO:0007669"/>
    <property type="project" value="InterPro"/>
</dbReference>
<gene>
    <name evidence="7" type="ORF">CYMTET_9584</name>
</gene>
<comment type="similarity">
    <text evidence="1 6">Belongs to the FMO family.</text>
</comment>
<keyword evidence="8" id="KW-1185">Reference proteome</keyword>
<comment type="caution">
    <text evidence="7">The sequence shown here is derived from an EMBL/GenBank/DDBJ whole genome shotgun (WGS) entry which is preliminary data.</text>
</comment>
<dbReference type="GO" id="GO:0050660">
    <property type="term" value="F:flavin adenine dinucleotide binding"/>
    <property type="evidence" value="ECO:0007669"/>
    <property type="project" value="InterPro"/>
</dbReference>
<dbReference type="Gene3D" id="3.50.50.60">
    <property type="entry name" value="FAD/NAD(P)-binding domain"/>
    <property type="match status" value="2"/>
</dbReference>
<proteinExistence type="inferred from homology"/>
<dbReference type="InterPro" id="IPR050346">
    <property type="entry name" value="FMO-like"/>
</dbReference>